<comment type="caution">
    <text evidence="1">The sequence shown here is derived from an EMBL/GenBank/DDBJ whole genome shotgun (WGS) entry which is preliminary data.</text>
</comment>
<dbReference type="Proteomes" id="UP000177583">
    <property type="component" value="Unassembled WGS sequence"/>
</dbReference>
<evidence type="ECO:0000313" key="2">
    <source>
        <dbReference type="Proteomes" id="UP000177583"/>
    </source>
</evidence>
<dbReference type="AlphaFoldDB" id="A0A1F6GNB0"/>
<sequence length="626" mass="69316">MVYLPQFSLNQAPLGRFPLVCLRQKTGNGSPLSCDQPQAVESEEHLLASTPLGSNKLGCLPLGFWQASSQRRSGIWQYRQRMPLAPESGLLSLVGKSFLFKVRFDGSLFLTLQSAGKVWRVSTETLDGGNHLWRGRITSLSPIRIEARPQGGFVKLSWGQMGFSPDCFVDAQGQVMAPPPRISATAHWGMRDDLEALSLAFEGEAVLRERREDELIYEVLEKDWQVNALEEGMREGETFLVTQVEPQTLGILRVFTAAAHPFVVGDEVFLQPKEGATPFPYLGKAEVLAIDGTGHLWFEVAKEYSNYSWTFGSVSAKLCVRPFAVGQIEHLPLQRTGFGPGTDNLFYRPNFAGVLGTDWRIYEDAVEIGTGWQTDSPGALFVERVYGATTAVEGQVTACGLAADPGAHQSPFATVGDFFGWAAARLGLSLRCPGGAATSLDFVVTEQIRLIDLMDQVAGYAGYLFYVKAAELVLFHKDEPQGTLYNLSPMKVVDLQYRFDLPVREYKSLWSQLKATKEAGFSVIREEKQQLLVPGSQTQGVSQTCRPFNRNAGQIRSQLKATKARQEKVWVQLSSPLDRIPVLGEQFTYTDLELNPPQTLSGRIESLELDFSQDLLVIGARAETWT</sequence>
<accession>A0A1F6GNB0</accession>
<reference evidence="1 2" key="1">
    <citation type="journal article" date="2016" name="Nat. Commun.">
        <title>Thousands of microbial genomes shed light on interconnected biogeochemical processes in an aquifer system.</title>
        <authorList>
            <person name="Anantharaman K."/>
            <person name="Brown C.T."/>
            <person name="Hug L.A."/>
            <person name="Sharon I."/>
            <person name="Castelle C.J."/>
            <person name="Probst A.J."/>
            <person name="Thomas B.C."/>
            <person name="Singh A."/>
            <person name="Wilkins M.J."/>
            <person name="Karaoz U."/>
            <person name="Brodie E.L."/>
            <person name="Williams K.H."/>
            <person name="Hubbard S.S."/>
            <person name="Banfield J.F."/>
        </authorList>
    </citation>
    <scope>NUCLEOTIDE SEQUENCE [LARGE SCALE GENOMIC DNA]</scope>
</reference>
<gene>
    <name evidence="1" type="ORF">A2557_09005</name>
</gene>
<evidence type="ECO:0000313" key="1">
    <source>
        <dbReference type="EMBL" id="OGG99646.1"/>
    </source>
</evidence>
<proteinExistence type="predicted"/>
<dbReference type="EMBL" id="MFNF01000056">
    <property type="protein sequence ID" value="OGG99646.1"/>
    <property type="molecule type" value="Genomic_DNA"/>
</dbReference>
<protein>
    <submittedName>
        <fullName evidence="1">Uncharacterized protein</fullName>
    </submittedName>
</protein>
<name>A0A1F6GNB0_9PROT</name>
<organism evidence="1 2">
    <name type="scientific">Candidatus Lambdaproteobacteria bacterium RIFOXYD2_FULL_56_26</name>
    <dbReference type="NCBI Taxonomy" id="1817773"/>
    <lineage>
        <taxon>Bacteria</taxon>
        <taxon>Pseudomonadati</taxon>
        <taxon>Pseudomonadota</taxon>
        <taxon>Candidatus Lambdaproteobacteria</taxon>
    </lineage>
</organism>